<keyword evidence="1" id="KW-0732">Signal</keyword>
<dbReference type="RefSeq" id="WP_126599824.1">
    <property type="nucleotide sequence ID" value="NZ_LR134510.1"/>
</dbReference>
<dbReference type="Proteomes" id="UP000279799">
    <property type="component" value="Chromosome"/>
</dbReference>
<proteinExistence type="predicted"/>
<sequence>MKKALFIVLATSLLAACAHQSKDTQTYRGEVIASQVQGNNMTLTLAKNDCQKLSTTKHLETYSITVPYNSNLVVGSCVRYDRNGQGQLQNVENISRSKSNDMMARTGMY</sequence>
<keyword evidence="3" id="KW-1185">Reference proteome</keyword>
<feature type="signal peptide" evidence="1">
    <location>
        <begin position="1"/>
        <end position="18"/>
    </location>
</feature>
<dbReference type="OrthoDB" id="5688244at2"/>
<dbReference type="EMBL" id="LR134510">
    <property type="protein sequence ID" value="VEJ09683.1"/>
    <property type="molecule type" value="Genomic_DNA"/>
</dbReference>
<accession>A0A448TUU4</accession>
<protein>
    <recommendedName>
        <fullName evidence="4">Lipoprotein</fullName>
    </recommendedName>
</protein>
<evidence type="ECO:0000256" key="1">
    <source>
        <dbReference type="SAM" id="SignalP"/>
    </source>
</evidence>
<dbReference type="PROSITE" id="PS51257">
    <property type="entry name" value="PROKAR_LIPOPROTEIN"/>
    <property type="match status" value="1"/>
</dbReference>
<gene>
    <name evidence="2" type="ORF">NCTC12871_01165</name>
</gene>
<name>A0A448TUU4_9PAST</name>
<evidence type="ECO:0000313" key="2">
    <source>
        <dbReference type="EMBL" id="VEJ09683.1"/>
    </source>
</evidence>
<feature type="chain" id="PRO_5019276053" description="Lipoprotein" evidence="1">
    <location>
        <begin position="19"/>
        <end position="109"/>
    </location>
</feature>
<evidence type="ECO:0008006" key="4">
    <source>
        <dbReference type="Google" id="ProtNLM"/>
    </source>
</evidence>
<evidence type="ECO:0000313" key="3">
    <source>
        <dbReference type="Proteomes" id="UP000279799"/>
    </source>
</evidence>
<dbReference type="KEGG" id="adp:NCTC12871_01165"/>
<dbReference type="AlphaFoldDB" id="A0A448TUU4"/>
<organism evidence="2 3">
    <name type="scientific">Actinobacillus delphinicola</name>
    <dbReference type="NCBI Taxonomy" id="51161"/>
    <lineage>
        <taxon>Bacteria</taxon>
        <taxon>Pseudomonadati</taxon>
        <taxon>Pseudomonadota</taxon>
        <taxon>Gammaproteobacteria</taxon>
        <taxon>Pasteurellales</taxon>
        <taxon>Pasteurellaceae</taxon>
        <taxon>Actinobacillus</taxon>
    </lineage>
</organism>
<reference evidence="2 3" key="1">
    <citation type="submission" date="2018-12" db="EMBL/GenBank/DDBJ databases">
        <authorList>
            <consortium name="Pathogen Informatics"/>
        </authorList>
    </citation>
    <scope>NUCLEOTIDE SEQUENCE [LARGE SCALE GENOMIC DNA]</scope>
    <source>
        <strain evidence="2 3">NCTC12871</strain>
    </source>
</reference>